<dbReference type="Proteomes" id="UP001597326">
    <property type="component" value="Unassembled WGS sequence"/>
</dbReference>
<keyword evidence="2" id="KW-1185">Reference proteome</keyword>
<comment type="caution">
    <text evidence="1">The sequence shown here is derived from an EMBL/GenBank/DDBJ whole genome shotgun (WGS) entry which is preliminary data.</text>
</comment>
<dbReference type="Pfam" id="PF04978">
    <property type="entry name" value="MST"/>
    <property type="match status" value="1"/>
</dbReference>
<organism evidence="1 2">
    <name type="scientific">Luteococcus peritonei</name>
    <dbReference type="NCBI Taxonomy" id="88874"/>
    <lineage>
        <taxon>Bacteria</taxon>
        <taxon>Bacillati</taxon>
        <taxon>Actinomycetota</taxon>
        <taxon>Actinomycetes</taxon>
        <taxon>Propionibacteriales</taxon>
        <taxon>Propionibacteriaceae</taxon>
        <taxon>Luteococcus</taxon>
    </lineage>
</organism>
<reference evidence="2" key="1">
    <citation type="journal article" date="2019" name="Int. J. Syst. Evol. Microbiol.">
        <title>The Global Catalogue of Microorganisms (GCM) 10K type strain sequencing project: providing services to taxonomists for standard genome sequencing and annotation.</title>
        <authorList>
            <consortium name="The Broad Institute Genomics Platform"/>
            <consortium name="The Broad Institute Genome Sequencing Center for Infectious Disease"/>
            <person name="Wu L."/>
            <person name="Ma J."/>
        </authorList>
    </citation>
    <scope>NUCLEOTIDE SEQUENCE [LARGE SCALE GENOMIC DNA]</scope>
    <source>
        <strain evidence="2">CAIM 431</strain>
    </source>
</reference>
<name>A0ABW4RTP5_9ACTN</name>
<dbReference type="Gene3D" id="1.20.120.450">
    <property type="entry name" value="dinb family like domain"/>
    <property type="match status" value="1"/>
</dbReference>
<proteinExistence type="predicted"/>
<dbReference type="SUPFAM" id="SSF109854">
    <property type="entry name" value="DinB/YfiT-like putative metalloenzymes"/>
    <property type="match status" value="1"/>
</dbReference>
<evidence type="ECO:0000313" key="2">
    <source>
        <dbReference type="Proteomes" id="UP001597326"/>
    </source>
</evidence>
<dbReference type="RefSeq" id="WP_343872680.1">
    <property type="nucleotide sequence ID" value="NZ_BAAAIX010000009.1"/>
</dbReference>
<dbReference type="InterPro" id="IPR034660">
    <property type="entry name" value="DinB/YfiT-like"/>
</dbReference>
<protein>
    <submittedName>
        <fullName evidence="1">DinB family protein</fullName>
    </submittedName>
</protein>
<accession>A0ABW4RTP5</accession>
<dbReference type="EMBL" id="JBHUFZ010000011">
    <property type="protein sequence ID" value="MFD1889630.1"/>
    <property type="molecule type" value="Genomic_DNA"/>
</dbReference>
<sequence length="217" mass="23773">MTQPSQTSPDAIQQQLHQQLRGLREAMLWKVEGLPEPDLRTPLTPTGTNLLGLLKHLTALEFGHFGTGFGRPVPDLPMLHPEADPAQDFIAEPDEDAPGLVSLYRQACEQADELIASQPMDTPGTIPWWPAPQTTLGAVLVHHLAEVARHVGHADILRELLDGRAGLHPENRMLPTDDPQHWEEQVERARTLAKRAEVGALDASQDLAVDPGAPDQP</sequence>
<evidence type="ECO:0000313" key="1">
    <source>
        <dbReference type="EMBL" id="MFD1889630.1"/>
    </source>
</evidence>
<dbReference type="InterPro" id="IPR007061">
    <property type="entry name" value="MST-like"/>
</dbReference>
<gene>
    <name evidence="1" type="ORF">ACFSCS_05420</name>
</gene>